<evidence type="ECO:0000256" key="9">
    <source>
        <dbReference type="ARBA" id="ARBA00031155"/>
    </source>
</evidence>
<keyword evidence="7" id="KW-0560">Oxidoreductase</keyword>
<evidence type="ECO:0000256" key="5">
    <source>
        <dbReference type="ARBA" id="ARBA00022643"/>
    </source>
</evidence>
<evidence type="ECO:0000256" key="2">
    <source>
        <dbReference type="ARBA" id="ARBA00009881"/>
    </source>
</evidence>
<comment type="cofactor">
    <cofactor evidence="1">
        <name>FMN</name>
        <dbReference type="ChEBI" id="CHEBI:58210"/>
    </cofactor>
</comment>
<reference evidence="12 13" key="1">
    <citation type="submission" date="2018-05" db="EMBL/GenBank/DDBJ databases">
        <title>Genomic Encyclopedia of Type Strains, Phase IV (KMG-IV): sequencing the most valuable type-strain genomes for metagenomic binning, comparative biology and taxonomic classification.</title>
        <authorList>
            <person name="Goeker M."/>
        </authorList>
    </citation>
    <scope>NUCLEOTIDE SEQUENCE [LARGE SCALE GENOMIC DNA]</scope>
    <source>
        <strain evidence="12 13">DSM 23606</strain>
    </source>
</reference>
<evidence type="ECO:0000256" key="3">
    <source>
        <dbReference type="ARBA" id="ARBA00022575"/>
    </source>
</evidence>
<evidence type="ECO:0000313" key="12">
    <source>
        <dbReference type="EMBL" id="PWV58377.1"/>
    </source>
</evidence>
<organism evidence="12 13">
    <name type="scientific">Plasticicumulans acidivorans</name>
    <dbReference type="NCBI Taxonomy" id="886464"/>
    <lineage>
        <taxon>Bacteria</taxon>
        <taxon>Pseudomonadati</taxon>
        <taxon>Pseudomonadota</taxon>
        <taxon>Gammaproteobacteria</taxon>
        <taxon>Candidatus Competibacteraceae</taxon>
        <taxon>Plasticicumulans</taxon>
    </lineage>
</organism>
<dbReference type="Proteomes" id="UP000246569">
    <property type="component" value="Unassembled WGS sequence"/>
</dbReference>
<dbReference type="InterPro" id="IPR013785">
    <property type="entry name" value="Aldolase_TIM"/>
</dbReference>
<keyword evidence="3" id="KW-0216">Detoxification</keyword>
<evidence type="ECO:0000256" key="10">
    <source>
        <dbReference type="ARBA" id="ARBA00049401"/>
    </source>
</evidence>
<evidence type="ECO:0000256" key="8">
    <source>
        <dbReference type="ARBA" id="ARBA00023033"/>
    </source>
</evidence>
<evidence type="ECO:0000256" key="1">
    <source>
        <dbReference type="ARBA" id="ARBA00001917"/>
    </source>
</evidence>
<keyword evidence="6" id="KW-0547">Nucleotide-binding</keyword>
<evidence type="ECO:0000256" key="7">
    <source>
        <dbReference type="ARBA" id="ARBA00023002"/>
    </source>
</evidence>
<keyword evidence="8 12" id="KW-0503">Monooxygenase</keyword>
<dbReference type="GO" id="GO:0009636">
    <property type="term" value="P:response to toxic substance"/>
    <property type="evidence" value="ECO:0007669"/>
    <property type="project" value="UniProtKB-KW"/>
</dbReference>
<keyword evidence="13" id="KW-1185">Reference proteome</keyword>
<evidence type="ECO:0000313" key="13">
    <source>
        <dbReference type="Proteomes" id="UP000246569"/>
    </source>
</evidence>
<dbReference type="SUPFAM" id="SSF51412">
    <property type="entry name" value="Inosine monophosphate dehydrogenase (IMPDH)"/>
    <property type="match status" value="1"/>
</dbReference>
<dbReference type="Gene3D" id="3.20.20.70">
    <property type="entry name" value="Aldolase class I"/>
    <property type="match status" value="1"/>
</dbReference>
<comment type="caution">
    <text evidence="12">The sequence shown here is derived from an EMBL/GenBank/DDBJ whole genome shotgun (WGS) entry which is preliminary data.</text>
</comment>
<sequence length="371" mass="38292">MSASPVLNQLLRTTYPLIQAPMAGGPGTPALIAAVADAGGLGSLAAGYLSPEALRMAIAEVRALTDRPFAVNLFAHTPAPVDADKLEWARMLLAPYCRELDIEVPHDLSPPVELGEQLEVVLSEGIDIVSFAFGLPNAEQMFELREAGVTILGTATHLLEALVLESSGVDAIVAQGAEAGGHRGGFIGDGERVAVGTMALVPLLTTHLKVPVIAAGGLMDGRGIAAAMMLGASGVQLGTAFLACPEAGTPVAWREALLSDGNELATVLTRVFSGRPARGLANRLTRELAADAADLPAFPLQHQLTSPLRQAATQLGRAEFLSLWAGQGVSLLRTAPAAELIADWINAAESLLGRSLAAPAVAHAPCGLTID</sequence>
<dbReference type="OrthoDB" id="9778912at2"/>
<name>A0A317MQ46_9GAMM</name>
<proteinExistence type="inferred from homology"/>
<dbReference type="RefSeq" id="WP_110020580.1">
    <property type="nucleotide sequence ID" value="NZ_QGTJ01000018.1"/>
</dbReference>
<protein>
    <recommendedName>
        <fullName evidence="11">Nitronate monooxygenase</fullName>
    </recommendedName>
    <alternativeName>
        <fullName evidence="9">Propionate 3-nitronate monooxygenase</fullName>
    </alternativeName>
</protein>
<comment type="similarity">
    <text evidence="2">Belongs to the nitronate monooxygenase family. NMO class I subfamily.</text>
</comment>
<gene>
    <name evidence="12" type="ORF">C7443_1189</name>
</gene>
<dbReference type="EMBL" id="QGTJ01000018">
    <property type="protein sequence ID" value="PWV58377.1"/>
    <property type="molecule type" value="Genomic_DNA"/>
</dbReference>
<evidence type="ECO:0000256" key="6">
    <source>
        <dbReference type="ARBA" id="ARBA00022741"/>
    </source>
</evidence>
<accession>A0A317MQ46</accession>
<comment type="catalytic activity">
    <reaction evidence="10">
        <text>3 propionate 3-nitronate + 3 O2 + H2O = 3 3-oxopropanoate + 2 nitrate + nitrite + H2O2 + 3 H(+)</text>
        <dbReference type="Rhea" id="RHEA:57332"/>
        <dbReference type="ChEBI" id="CHEBI:15377"/>
        <dbReference type="ChEBI" id="CHEBI:15378"/>
        <dbReference type="ChEBI" id="CHEBI:15379"/>
        <dbReference type="ChEBI" id="CHEBI:16240"/>
        <dbReference type="ChEBI" id="CHEBI:16301"/>
        <dbReference type="ChEBI" id="CHEBI:17632"/>
        <dbReference type="ChEBI" id="CHEBI:33190"/>
        <dbReference type="ChEBI" id="CHEBI:136067"/>
    </reaction>
</comment>
<dbReference type="GO" id="GO:0000166">
    <property type="term" value="F:nucleotide binding"/>
    <property type="evidence" value="ECO:0007669"/>
    <property type="project" value="UniProtKB-KW"/>
</dbReference>
<dbReference type="GO" id="GO:0018580">
    <property type="term" value="F:nitronate monooxygenase activity"/>
    <property type="evidence" value="ECO:0007669"/>
    <property type="project" value="InterPro"/>
</dbReference>
<keyword evidence="4" id="KW-0285">Flavoprotein</keyword>
<dbReference type="PANTHER" id="PTHR42747:SF3">
    <property type="entry name" value="NITRONATE MONOOXYGENASE-RELATED"/>
    <property type="match status" value="1"/>
</dbReference>
<dbReference type="InterPro" id="IPR004136">
    <property type="entry name" value="NMO"/>
</dbReference>
<dbReference type="PANTHER" id="PTHR42747">
    <property type="entry name" value="NITRONATE MONOOXYGENASE-RELATED"/>
    <property type="match status" value="1"/>
</dbReference>
<evidence type="ECO:0000256" key="4">
    <source>
        <dbReference type="ARBA" id="ARBA00022630"/>
    </source>
</evidence>
<dbReference type="Pfam" id="PF03060">
    <property type="entry name" value="NMO"/>
    <property type="match status" value="1"/>
</dbReference>
<keyword evidence="5" id="KW-0288">FMN</keyword>
<evidence type="ECO:0000256" key="11">
    <source>
        <dbReference type="ARBA" id="ARBA00067136"/>
    </source>
</evidence>
<dbReference type="AlphaFoldDB" id="A0A317MQ46"/>
<dbReference type="CDD" id="cd04730">
    <property type="entry name" value="NPD_like"/>
    <property type="match status" value="1"/>
</dbReference>
<dbReference type="FunFam" id="3.20.20.70:FF:000154">
    <property type="entry name" value="Probable nitronate monooxygenase"/>
    <property type="match status" value="1"/>
</dbReference>